<dbReference type="SUPFAM" id="SSF51695">
    <property type="entry name" value="PLC-like phosphodiesterases"/>
    <property type="match status" value="1"/>
</dbReference>
<dbReference type="InterPro" id="IPR051578">
    <property type="entry name" value="GDPD"/>
</dbReference>
<feature type="region of interest" description="Disordered" evidence="3">
    <location>
        <begin position="628"/>
        <end position="658"/>
    </location>
</feature>
<dbReference type="GO" id="GO:2001070">
    <property type="term" value="F:starch binding"/>
    <property type="evidence" value="ECO:0007669"/>
    <property type="project" value="InterPro"/>
</dbReference>
<comment type="similarity">
    <text evidence="1">Belongs to the glycerophosphoryl diester phosphodiesterase family.</text>
</comment>
<dbReference type="InterPro" id="IPR017946">
    <property type="entry name" value="PLC-like_Pdiesterase_TIM-brl"/>
</dbReference>
<sequence length="658" mass="75609">MESREFTFTVKLDTADGETVGVVGNCPELGNWYPKNALCLKKISEGMDGEVWSNSVFITNDVVKYRYFVCVMLESQSERCHLDMIVRRWETHFRPRILGVNGQTTTMVEQFGLNGTLWKVESGWLTVESVIQLKFYNNPVQIWKPQYANKLFYIKVTPVDLEKKDDDDDNSNENGPVTATWPLIEIAVMNEHECEFRIQTQIGHVYLPDDFIVYKAQMLRPETIAFMVDFYLYDPVTVANGPPPKHVGFCYILPSVLRNTFGTSFVPITGRKQQPIGQLTVEYLVIRPMRYDCDMQISYSKYWNRGRRPLEVGHRGAGNSYTSPPKHCATVRENTIASLKLAAEHGADYVEFDVQLSKDFVPVLYHDFHVCISMKKKRNQKDHDLLEIPLKDLTLNQLQMLKVFHVSEKNHLNNSLNGLKEHPEEEEEPDDVASFPTLERTLIEIPMHVGFNIEIKWTMQRKDGTFELENPTEMNLYLDTVLKVLMQHAGSRRVIISCFHPDICNMVRLKQNRYPILFLSQGQTDKWPPYLDTRTISIPMATYFARSAGILGIDVHTEEILKDHGLVCMVKECDLVMFCWGDDNNDPEVMTLLRTLGLDGIIFDRIDEHNQKTVENIFLMETKTRKTFMDGEDSNSSNSGSSPGSTIMSDMVESRNTS</sequence>
<dbReference type="Proteomes" id="UP000014500">
    <property type="component" value="Unassembled WGS sequence"/>
</dbReference>
<name>T1J784_STRMM</name>
<accession>T1J784</accession>
<dbReference type="Pfam" id="PF25329">
    <property type="entry name" value="C2_GDE1"/>
    <property type="match status" value="1"/>
</dbReference>
<dbReference type="Pfam" id="PF00686">
    <property type="entry name" value="CBM_20"/>
    <property type="match status" value="1"/>
</dbReference>
<dbReference type="OMA" id="LKVYHTA"/>
<evidence type="ECO:0008006" key="8">
    <source>
        <dbReference type="Google" id="ProtNLM"/>
    </source>
</evidence>
<dbReference type="InterPro" id="IPR013783">
    <property type="entry name" value="Ig-like_fold"/>
</dbReference>
<dbReference type="GO" id="GO:0047389">
    <property type="term" value="F:glycerophosphocholine phosphodiesterase activity"/>
    <property type="evidence" value="ECO:0007669"/>
    <property type="project" value="TreeGrafter"/>
</dbReference>
<feature type="domain" description="CBM20" evidence="4">
    <location>
        <begin position="1"/>
        <end position="120"/>
    </location>
</feature>
<evidence type="ECO:0000256" key="2">
    <source>
        <dbReference type="ARBA" id="ARBA00022801"/>
    </source>
</evidence>
<evidence type="ECO:0000256" key="3">
    <source>
        <dbReference type="SAM" id="MobiDB-lite"/>
    </source>
</evidence>
<dbReference type="InterPro" id="IPR057506">
    <property type="entry name" value="C2_GPCPD1"/>
</dbReference>
<dbReference type="FunFam" id="3.20.20.190:FF:000032">
    <property type="entry name" value="Glycerophosphoryl diester phosphodiesterase, putative"/>
    <property type="match status" value="1"/>
</dbReference>
<keyword evidence="2" id="KW-0378">Hydrolase</keyword>
<dbReference type="PANTHER" id="PTHR22958">
    <property type="entry name" value="GLYCEROPHOSPHORYL DIESTER PHOSPHODIESTERASE"/>
    <property type="match status" value="1"/>
</dbReference>
<feature type="compositionally biased region" description="Low complexity" evidence="3">
    <location>
        <begin position="634"/>
        <end position="645"/>
    </location>
</feature>
<dbReference type="AlphaFoldDB" id="T1J784"/>
<feature type="domain" description="GP-PDE" evidence="5">
    <location>
        <begin position="309"/>
        <end position="613"/>
    </location>
</feature>
<dbReference type="InterPro" id="IPR013784">
    <property type="entry name" value="Carb-bd-like_fold"/>
</dbReference>
<dbReference type="SMART" id="SM01065">
    <property type="entry name" value="CBM_2"/>
    <property type="match status" value="1"/>
</dbReference>
<dbReference type="PANTHER" id="PTHR22958:SF1">
    <property type="entry name" value="GLYCEROPHOSPHOCHOLINE PHOSPHODIESTERASE GPCPD1"/>
    <property type="match status" value="1"/>
</dbReference>
<evidence type="ECO:0000256" key="1">
    <source>
        <dbReference type="ARBA" id="ARBA00007277"/>
    </source>
</evidence>
<dbReference type="InterPro" id="IPR030395">
    <property type="entry name" value="GP_PDE_dom"/>
</dbReference>
<proteinExistence type="inferred from homology"/>
<dbReference type="EMBL" id="JH431916">
    <property type="status" value="NOT_ANNOTATED_CDS"/>
    <property type="molecule type" value="Genomic_DNA"/>
</dbReference>
<dbReference type="Gene3D" id="2.60.40.10">
    <property type="entry name" value="Immunoglobulins"/>
    <property type="match status" value="1"/>
</dbReference>
<dbReference type="Gene3D" id="3.20.20.190">
    <property type="entry name" value="Phosphatidylinositol (PI) phosphodiesterase"/>
    <property type="match status" value="1"/>
</dbReference>
<dbReference type="PROSITE" id="PS51704">
    <property type="entry name" value="GP_PDE"/>
    <property type="match status" value="1"/>
</dbReference>
<dbReference type="EnsemblMetazoa" id="SMAR009521-RA">
    <property type="protein sequence ID" value="SMAR009521-PA"/>
    <property type="gene ID" value="SMAR009521"/>
</dbReference>
<evidence type="ECO:0000313" key="7">
    <source>
        <dbReference type="Proteomes" id="UP000014500"/>
    </source>
</evidence>
<dbReference type="STRING" id="126957.T1J784"/>
<dbReference type="GO" id="GO:0046475">
    <property type="term" value="P:glycerophospholipid catabolic process"/>
    <property type="evidence" value="ECO:0007669"/>
    <property type="project" value="TreeGrafter"/>
</dbReference>
<evidence type="ECO:0000259" key="4">
    <source>
        <dbReference type="PROSITE" id="PS51166"/>
    </source>
</evidence>
<evidence type="ECO:0000259" key="5">
    <source>
        <dbReference type="PROSITE" id="PS51704"/>
    </source>
</evidence>
<dbReference type="eggNOG" id="KOG2421">
    <property type="taxonomic scope" value="Eukaryota"/>
</dbReference>
<organism evidence="6 7">
    <name type="scientific">Strigamia maritima</name>
    <name type="common">European centipede</name>
    <name type="synonym">Geophilus maritimus</name>
    <dbReference type="NCBI Taxonomy" id="126957"/>
    <lineage>
        <taxon>Eukaryota</taxon>
        <taxon>Metazoa</taxon>
        <taxon>Ecdysozoa</taxon>
        <taxon>Arthropoda</taxon>
        <taxon>Myriapoda</taxon>
        <taxon>Chilopoda</taxon>
        <taxon>Pleurostigmophora</taxon>
        <taxon>Geophilomorpha</taxon>
        <taxon>Linotaeniidae</taxon>
        <taxon>Strigamia</taxon>
    </lineage>
</organism>
<protein>
    <recommendedName>
        <fullName evidence="8">GP-PDE domain-containing protein</fullName>
    </recommendedName>
</protein>
<dbReference type="PhylomeDB" id="T1J784"/>
<reference evidence="6" key="2">
    <citation type="submission" date="2015-02" db="UniProtKB">
        <authorList>
            <consortium name="EnsemblMetazoa"/>
        </authorList>
    </citation>
    <scope>IDENTIFICATION</scope>
</reference>
<evidence type="ECO:0000313" key="6">
    <source>
        <dbReference type="EnsemblMetazoa" id="SMAR009521-PA"/>
    </source>
</evidence>
<dbReference type="Pfam" id="PF03009">
    <property type="entry name" value="GDPD"/>
    <property type="match status" value="1"/>
</dbReference>
<reference evidence="7" key="1">
    <citation type="submission" date="2011-05" db="EMBL/GenBank/DDBJ databases">
        <authorList>
            <person name="Richards S.R."/>
            <person name="Qu J."/>
            <person name="Jiang H."/>
            <person name="Jhangiani S.N."/>
            <person name="Agravi P."/>
            <person name="Goodspeed R."/>
            <person name="Gross S."/>
            <person name="Mandapat C."/>
            <person name="Jackson L."/>
            <person name="Mathew T."/>
            <person name="Pu L."/>
            <person name="Thornton R."/>
            <person name="Saada N."/>
            <person name="Wilczek-Boney K.B."/>
            <person name="Lee S."/>
            <person name="Kovar C."/>
            <person name="Wu Y."/>
            <person name="Scherer S.E."/>
            <person name="Worley K.C."/>
            <person name="Muzny D.M."/>
            <person name="Gibbs R."/>
        </authorList>
    </citation>
    <scope>NUCLEOTIDE SEQUENCE</scope>
    <source>
        <strain evidence="7">Brora</strain>
    </source>
</reference>
<dbReference type="InterPro" id="IPR002044">
    <property type="entry name" value="CBM20"/>
</dbReference>
<dbReference type="HOGENOM" id="CLU_013007_2_0_1"/>
<keyword evidence="7" id="KW-1185">Reference proteome</keyword>
<dbReference type="PROSITE" id="PS51166">
    <property type="entry name" value="CBM20"/>
    <property type="match status" value="1"/>
</dbReference>
<dbReference type="SUPFAM" id="SSF49452">
    <property type="entry name" value="Starch-binding domain-like"/>
    <property type="match status" value="1"/>
</dbReference>